<dbReference type="InterPro" id="IPR025616">
    <property type="entry name" value="YpjP"/>
</dbReference>
<protein>
    <submittedName>
        <fullName evidence="2">YpjP family protein</fullName>
    </submittedName>
</protein>
<keyword evidence="1" id="KW-0732">Signal</keyword>
<gene>
    <name evidence="2" type="ORF">IC621_15315</name>
</gene>
<dbReference type="AlphaFoldDB" id="A0A926NPL1"/>
<sequence>MNKWLRKSLVILFTLATFGLVAPPSALMIDEPSSESSTEADQTKVTYQEHDLQEQVPDPYDQYITSFISKAEERSLTKFGQKIGPVIEDEFRDIIFPKMELVIREYVNGNDKSFQHLVISKTPSGGKSEKIFHIYNKNTGEDVIRFHVRRDHPPQQGYWFNFHYHTYHDSFQKHHDLGSIYWDKNTPPNWIQ</sequence>
<evidence type="ECO:0000313" key="2">
    <source>
        <dbReference type="EMBL" id="MBD1381606.1"/>
    </source>
</evidence>
<comment type="caution">
    <text evidence="2">The sequence shown here is derived from an EMBL/GenBank/DDBJ whole genome shotgun (WGS) entry which is preliminary data.</text>
</comment>
<dbReference type="Pfam" id="PF14005">
    <property type="entry name" value="YpjP"/>
    <property type="match status" value="1"/>
</dbReference>
<keyword evidence="3" id="KW-1185">Reference proteome</keyword>
<evidence type="ECO:0000313" key="3">
    <source>
        <dbReference type="Proteomes" id="UP000626844"/>
    </source>
</evidence>
<feature type="signal peptide" evidence="1">
    <location>
        <begin position="1"/>
        <end position="22"/>
    </location>
</feature>
<evidence type="ECO:0000256" key="1">
    <source>
        <dbReference type="SAM" id="SignalP"/>
    </source>
</evidence>
<dbReference type="EMBL" id="JACXAI010000020">
    <property type="protein sequence ID" value="MBD1381606.1"/>
    <property type="molecule type" value="Genomic_DNA"/>
</dbReference>
<organism evidence="2 3">
    <name type="scientific">Metabacillus arenae</name>
    <dbReference type="NCBI Taxonomy" id="2771434"/>
    <lineage>
        <taxon>Bacteria</taxon>
        <taxon>Bacillati</taxon>
        <taxon>Bacillota</taxon>
        <taxon>Bacilli</taxon>
        <taxon>Bacillales</taxon>
        <taxon>Bacillaceae</taxon>
        <taxon>Metabacillus</taxon>
    </lineage>
</organism>
<feature type="chain" id="PRO_5039512609" evidence="1">
    <location>
        <begin position="23"/>
        <end position="192"/>
    </location>
</feature>
<dbReference type="RefSeq" id="WP_191159206.1">
    <property type="nucleotide sequence ID" value="NZ_JACXAI010000020.1"/>
</dbReference>
<reference evidence="2" key="1">
    <citation type="submission" date="2020-09" db="EMBL/GenBank/DDBJ databases">
        <title>A novel bacterium of genus Bacillus, isolated from South China Sea.</title>
        <authorList>
            <person name="Huang H."/>
            <person name="Mo K."/>
            <person name="Hu Y."/>
        </authorList>
    </citation>
    <scope>NUCLEOTIDE SEQUENCE</scope>
    <source>
        <strain evidence="2">IB182487</strain>
    </source>
</reference>
<dbReference type="Proteomes" id="UP000626844">
    <property type="component" value="Unassembled WGS sequence"/>
</dbReference>
<proteinExistence type="predicted"/>
<name>A0A926NPL1_9BACI</name>
<accession>A0A926NPL1</accession>